<comment type="caution">
    <text evidence="1">The sequence shown here is derived from an EMBL/GenBank/DDBJ whole genome shotgun (WGS) entry which is preliminary data.</text>
</comment>
<organism evidence="1 2">
    <name type="scientific">Rhizobium leguminosarum bv. trifolii</name>
    <dbReference type="NCBI Taxonomy" id="386"/>
    <lineage>
        <taxon>Bacteria</taxon>
        <taxon>Pseudomonadati</taxon>
        <taxon>Pseudomonadota</taxon>
        <taxon>Alphaproteobacteria</taxon>
        <taxon>Hyphomicrobiales</taxon>
        <taxon>Rhizobiaceae</taxon>
        <taxon>Rhizobium/Agrobacterium group</taxon>
        <taxon>Rhizobium</taxon>
    </lineage>
</organism>
<evidence type="ECO:0000313" key="1">
    <source>
        <dbReference type="EMBL" id="RFB96665.1"/>
    </source>
</evidence>
<sequence length="234" mass="27434">MRYIRNRMIEFRDRMAPLLKELNLRACTQKNDAGIEVYFVIRDKKADPFLSHSSVSLVFEDREETNLKEAAWDRAYLRIEQHAPRPVGDTGWFHHRFWGAVFLDLPDDPETMWAFIEQNFQEQPFITMERNPTEIQSEHLVDAFNKLDGLPEYSRIEGLGIDRQLTEKGFVESIVFEDSQGREVRLRFSGGSGKGEAHVDGEKVVEFNTHFEDDILRMALALRDCNYDSRFLRK</sequence>
<accession>A0A3E1BQM2</accession>
<proteinExistence type="predicted"/>
<name>A0A3E1BQM2_RHILT</name>
<dbReference type="Proteomes" id="UP000256748">
    <property type="component" value="Unassembled WGS sequence"/>
</dbReference>
<evidence type="ECO:0000313" key="2">
    <source>
        <dbReference type="Proteomes" id="UP000256748"/>
    </source>
</evidence>
<protein>
    <submittedName>
        <fullName evidence="1">Uncharacterized protein</fullName>
    </submittedName>
</protein>
<dbReference type="RefSeq" id="WP_116273095.1">
    <property type="nucleotide sequence ID" value="NZ_KZ859521.1"/>
</dbReference>
<reference evidence="1 2" key="1">
    <citation type="submission" date="2017-03" db="EMBL/GenBank/DDBJ databases">
        <title>Genome analysis of Rhizobial strains effectives or ineffectives for nitrogen fixation isolated from bean seeds.</title>
        <authorList>
            <person name="Peralta H."/>
            <person name="Aguilar-Vera A."/>
            <person name="Mora Y."/>
            <person name="Vargas-Lagunas C."/>
            <person name="Girard L."/>
            <person name="Mora J."/>
        </authorList>
    </citation>
    <scope>NUCLEOTIDE SEQUENCE [LARGE SCALE GENOMIC DNA]</scope>
    <source>
        <strain evidence="1 2">CCGM5</strain>
    </source>
</reference>
<gene>
    <name evidence="1" type="ORF">B5K10_09225</name>
</gene>
<dbReference type="EMBL" id="NAOO01000009">
    <property type="protein sequence ID" value="RFB96665.1"/>
    <property type="molecule type" value="Genomic_DNA"/>
</dbReference>
<dbReference type="AlphaFoldDB" id="A0A3E1BQM2"/>